<dbReference type="Proteomes" id="UP001234297">
    <property type="component" value="Chromosome 2"/>
</dbReference>
<accession>A0ACC2MCU4</accession>
<keyword evidence="2" id="KW-1185">Reference proteome</keyword>
<proteinExistence type="predicted"/>
<evidence type="ECO:0000313" key="2">
    <source>
        <dbReference type="Proteomes" id="UP001234297"/>
    </source>
</evidence>
<gene>
    <name evidence="1" type="ORF">MRB53_005011</name>
</gene>
<dbReference type="EMBL" id="CM056810">
    <property type="protein sequence ID" value="KAJ8643263.1"/>
    <property type="molecule type" value="Genomic_DNA"/>
</dbReference>
<reference evidence="1 2" key="1">
    <citation type="journal article" date="2022" name="Hortic Res">
        <title>A haplotype resolved chromosomal level avocado genome allows analysis of novel avocado genes.</title>
        <authorList>
            <person name="Nath O."/>
            <person name="Fletcher S.J."/>
            <person name="Hayward A."/>
            <person name="Shaw L.M."/>
            <person name="Masouleh A.K."/>
            <person name="Furtado A."/>
            <person name="Henry R.J."/>
            <person name="Mitter N."/>
        </authorList>
    </citation>
    <scope>NUCLEOTIDE SEQUENCE [LARGE SCALE GENOMIC DNA]</scope>
    <source>
        <strain evidence="2">cv. Hass</strain>
    </source>
</reference>
<protein>
    <submittedName>
        <fullName evidence="1">Uncharacterized protein</fullName>
    </submittedName>
</protein>
<comment type="caution">
    <text evidence="1">The sequence shown here is derived from an EMBL/GenBank/DDBJ whole genome shotgun (WGS) entry which is preliminary data.</text>
</comment>
<sequence>MIRLFKYVQTRTGFDSNESGFYATSFNLWKAEMANNSNNKEPSNAPHPDRWYDLTLGSSFKDNASSKFFTLRYEFKPASIDKNQPGSLHKNKENRVTVEFQNNQPGKPKVAFEGNTEDYKDNDCVLFFDGETFRLERLHRAVKRLRYVRVHGESSAAAVAPVTTSAGPTTESRSPPLQKTTKTQQPPNKMIPHSVHLEVERIDIGERESPGPKPSGRSADYLTSQPNPASISLEQKNYELEENLDVVVFDDEGSPIKSNALAREVNTGFDINIPTQNDTDDEIADVDLSDDEAGKGPNAAEALRAQVNAEGRQTSSSSGSSSSGSSGSGSGSGSSSSDSEGSDDEASSAGDVEI</sequence>
<evidence type="ECO:0000313" key="1">
    <source>
        <dbReference type="EMBL" id="KAJ8643263.1"/>
    </source>
</evidence>
<organism evidence="1 2">
    <name type="scientific">Persea americana</name>
    <name type="common">Avocado</name>
    <dbReference type="NCBI Taxonomy" id="3435"/>
    <lineage>
        <taxon>Eukaryota</taxon>
        <taxon>Viridiplantae</taxon>
        <taxon>Streptophyta</taxon>
        <taxon>Embryophyta</taxon>
        <taxon>Tracheophyta</taxon>
        <taxon>Spermatophyta</taxon>
        <taxon>Magnoliopsida</taxon>
        <taxon>Magnoliidae</taxon>
        <taxon>Laurales</taxon>
        <taxon>Lauraceae</taxon>
        <taxon>Persea</taxon>
    </lineage>
</organism>
<name>A0ACC2MCU4_PERAE</name>